<accession>A0A1Y2FZS5</accession>
<feature type="compositionally biased region" description="Polar residues" evidence="1">
    <location>
        <begin position="1051"/>
        <end position="1064"/>
    </location>
</feature>
<feature type="compositionally biased region" description="Low complexity" evidence="1">
    <location>
        <begin position="101"/>
        <end position="130"/>
    </location>
</feature>
<feature type="compositionally biased region" description="Low complexity" evidence="1">
    <location>
        <begin position="261"/>
        <end position="292"/>
    </location>
</feature>
<feature type="region of interest" description="Disordered" evidence="1">
    <location>
        <begin position="1035"/>
        <end position="1070"/>
    </location>
</feature>
<name>A0A1Y2FZS5_9BASI</name>
<feature type="compositionally biased region" description="Polar residues" evidence="1">
    <location>
        <begin position="337"/>
        <end position="348"/>
    </location>
</feature>
<dbReference type="Proteomes" id="UP000193467">
    <property type="component" value="Unassembled WGS sequence"/>
</dbReference>
<feature type="compositionally biased region" description="Acidic residues" evidence="1">
    <location>
        <begin position="182"/>
        <end position="194"/>
    </location>
</feature>
<dbReference type="EMBL" id="MCGR01000005">
    <property type="protein sequence ID" value="ORY89677.1"/>
    <property type="molecule type" value="Genomic_DNA"/>
</dbReference>
<dbReference type="InParanoid" id="A0A1Y2FZS5"/>
<feature type="compositionally biased region" description="Acidic residues" evidence="1">
    <location>
        <begin position="439"/>
        <end position="451"/>
    </location>
</feature>
<feature type="compositionally biased region" description="Low complexity" evidence="1">
    <location>
        <begin position="373"/>
        <end position="398"/>
    </location>
</feature>
<sequence>MAGGSSASSSSSSSSKAAARQASITSYFSKADPMSSASTRTSTPVHLPPARPALVASGSGSGKKASTSDDASNATKATGGPPSTPSAARKGAVASASGLDSPSKSTPRKSSPLKQSTSARSLSSSRGQGSFTKSGTHASATRSSDSSSDMEVTLSPKKAPSPVKQDVKGKGKALAAITLSTTEEDDDEDEDVPDSQDHIALHLFPNGARNPPPFAAAKASPKIPAVASASFYSPSCKKAASPKLGSPSRGRSSPAKGTITPRAGSATPAVAAVSSPASTSSRRSTRDAAAAAKKAITESYEKSFGQQGMQEYPQLPGPSRALSRQATPRAGTPRVTRATSVAVQSTTKLTKEALDSLSPDPSTPPRSSRRTTADASSRYLRAPSGSPLSSLGPTPKKPTASRTAVKKASGPHFYFDFVVPTRRRKPVLRRERSLTAPELDAEEEDSDEDRMEVDRDDGATEKGSPTKRKQDDIDGSLTDSGSSSSSDSADESEDDVLALALARAKARRDDGTALVPTSSTAHPSSSTAALPTSPDIRRSSRAAAKDEERAKEKEREKQAREKAKMKMEMGLMDLEGGARGRLGIAALQRERLEREKTGRSADWLEGKRLLAEAEGYEYDSDASSTNEDKALTLNADKLEDLVSAAANVVGDPDEEYAAFAGSPQKREAQQEALRRANDIATTLKDDVGRATRENSGEAEARKARCFWRDEAKVVVWEDKAGQGEWSSKIEKAIGAGRKESKLFPSSIILFSRLNGQGSPEERSVIAKRLLSLVSHPLTAPELANRAHSLIDRLVMHTTRNPSSSPLFNAADFSAELEKLGARTELLDLPKEGDKDAAMDESDEDDAIVVQELGLSKAGTKAAKEMEREISAEEQKEGTVRLLSVVQGVAGSKPALFNENDVVSLVAVCSRLALDPTAAPMRNAIERTLEVLLNTTSLSDPSIVCKVYEQLITIHHDSRAQLQLELLRALPQLSKANKVLRKWLAWGFLAGLASALAPVATPVRRTCFRSCVLLEISSLTFSMTHRTSSPFLPLSRRCRPSSKAPAMDRSRSCPTWTTQGSTTMRLPSPSP</sequence>
<gene>
    <name evidence="2" type="ORF">BCR35DRAFT_300087</name>
</gene>
<reference evidence="2 3" key="1">
    <citation type="submission" date="2016-07" db="EMBL/GenBank/DDBJ databases">
        <title>Pervasive Adenine N6-methylation of Active Genes in Fungi.</title>
        <authorList>
            <consortium name="DOE Joint Genome Institute"/>
            <person name="Mondo S.J."/>
            <person name="Dannebaum R.O."/>
            <person name="Kuo R.C."/>
            <person name="Labutti K."/>
            <person name="Haridas S."/>
            <person name="Kuo A."/>
            <person name="Salamov A."/>
            <person name="Ahrendt S.R."/>
            <person name="Lipzen A."/>
            <person name="Sullivan W."/>
            <person name="Andreopoulos W.B."/>
            <person name="Clum A."/>
            <person name="Lindquist E."/>
            <person name="Daum C."/>
            <person name="Ramamoorthy G.K."/>
            <person name="Gryganskyi A."/>
            <person name="Culley D."/>
            <person name="Magnuson J.K."/>
            <person name="James T.Y."/>
            <person name="O'Malley M.A."/>
            <person name="Stajich J.E."/>
            <person name="Spatafora J.W."/>
            <person name="Visel A."/>
            <person name="Grigoriev I.V."/>
        </authorList>
    </citation>
    <scope>NUCLEOTIDE SEQUENCE [LARGE SCALE GENOMIC DNA]</scope>
    <source>
        <strain evidence="2 3">62-1032</strain>
    </source>
</reference>
<feature type="compositionally biased region" description="Low complexity" evidence="1">
    <location>
        <begin position="215"/>
        <end position="230"/>
    </location>
</feature>
<evidence type="ECO:0000313" key="3">
    <source>
        <dbReference type="Proteomes" id="UP000193467"/>
    </source>
</evidence>
<feature type="compositionally biased region" description="Polar residues" evidence="1">
    <location>
        <begin position="35"/>
        <end position="44"/>
    </location>
</feature>
<comment type="caution">
    <text evidence="2">The sequence shown here is derived from an EMBL/GenBank/DDBJ whole genome shotgun (WGS) entry which is preliminary data.</text>
</comment>
<feature type="compositionally biased region" description="Low complexity" evidence="1">
    <location>
        <begin position="516"/>
        <end position="534"/>
    </location>
</feature>
<evidence type="ECO:0000313" key="2">
    <source>
        <dbReference type="EMBL" id="ORY89677.1"/>
    </source>
</evidence>
<feature type="region of interest" description="Disordered" evidence="1">
    <location>
        <begin position="1"/>
        <end position="562"/>
    </location>
</feature>
<dbReference type="AlphaFoldDB" id="A0A1Y2FZS5"/>
<feature type="compositionally biased region" description="Polar residues" evidence="1">
    <location>
        <begin position="131"/>
        <end position="142"/>
    </location>
</feature>
<protein>
    <submittedName>
        <fullName evidence="2">Uncharacterized protein</fullName>
    </submittedName>
</protein>
<dbReference type="STRING" id="106004.A0A1Y2FZS5"/>
<feature type="compositionally biased region" description="Low complexity" evidence="1">
    <location>
        <begin position="475"/>
        <end position="487"/>
    </location>
</feature>
<dbReference type="OrthoDB" id="2537380at2759"/>
<proteinExistence type="predicted"/>
<feature type="compositionally biased region" description="Basic and acidic residues" evidence="1">
    <location>
        <begin position="535"/>
        <end position="562"/>
    </location>
</feature>
<evidence type="ECO:0000256" key="1">
    <source>
        <dbReference type="SAM" id="MobiDB-lite"/>
    </source>
</evidence>
<feature type="compositionally biased region" description="Low complexity" evidence="1">
    <location>
        <begin position="56"/>
        <end position="65"/>
    </location>
</feature>
<organism evidence="2 3">
    <name type="scientific">Leucosporidium creatinivorum</name>
    <dbReference type="NCBI Taxonomy" id="106004"/>
    <lineage>
        <taxon>Eukaryota</taxon>
        <taxon>Fungi</taxon>
        <taxon>Dikarya</taxon>
        <taxon>Basidiomycota</taxon>
        <taxon>Pucciniomycotina</taxon>
        <taxon>Microbotryomycetes</taxon>
        <taxon>Leucosporidiales</taxon>
        <taxon>Leucosporidium</taxon>
    </lineage>
</organism>
<feature type="compositionally biased region" description="Low complexity" evidence="1">
    <location>
        <begin position="1"/>
        <end position="23"/>
    </location>
</feature>
<keyword evidence="3" id="KW-1185">Reference proteome</keyword>